<dbReference type="AlphaFoldDB" id="A0A4E0QNI6"/>
<dbReference type="Proteomes" id="UP000030428">
    <property type="component" value="Unassembled WGS sequence"/>
</dbReference>
<protein>
    <submittedName>
        <fullName evidence="1">Uncharacterized protein</fullName>
    </submittedName>
</protein>
<proteinExistence type="predicted"/>
<keyword evidence="2" id="KW-1185">Reference proteome</keyword>
<sequence length="139" mass="14677">MSSNEIINIIGIGARTTIGATAPLTASAVRAGINCFAEHPYMIDKIGEPMIVAMDNELSEELLGIERFLQLATHAAQEALTPLNQSNPNISLIIGLPGKRIGLPAHLATEIAQQLPNKIKCTFDQIKTIAGGHASALLA</sequence>
<gene>
    <name evidence="1" type="ORF">PN36_21210</name>
</gene>
<evidence type="ECO:0000313" key="1">
    <source>
        <dbReference type="EMBL" id="TGO02653.1"/>
    </source>
</evidence>
<reference evidence="1 2" key="1">
    <citation type="journal article" date="2016" name="Front. Microbiol.">
        <title>Single-Cell (Meta-)Genomics of a Dimorphic Candidatus Thiomargarita nelsonii Reveals Genomic Plasticity.</title>
        <authorList>
            <person name="Flood B.E."/>
            <person name="Fliss P."/>
            <person name="Jones D.S."/>
            <person name="Dick G.J."/>
            <person name="Jain S."/>
            <person name="Kaster A.K."/>
            <person name="Winkel M."/>
            <person name="Mussmann M."/>
            <person name="Bailey J."/>
        </authorList>
    </citation>
    <scope>NUCLEOTIDE SEQUENCE [LARGE SCALE GENOMIC DNA]</scope>
    <source>
        <strain evidence="1">Hydrate Ridge</strain>
    </source>
</reference>
<dbReference type="EMBL" id="JSZA02000095">
    <property type="protein sequence ID" value="TGO02653.1"/>
    <property type="molecule type" value="Genomic_DNA"/>
</dbReference>
<evidence type="ECO:0000313" key="2">
    <source>
        <dbReference type="Proteomes" id="UP000030428"/>
    </source>
</evidence>
<organism evidence="1 2">
    <name type="scientific">Candidatus Thiomargarita nelsonii</name>
    <dbReference type="NCBI Taxonomy" id="1003181"/>
    <lineage>
        <taxon>Bacteria</taxon>
        <taxon>Pseudomonadati</taxon>
        <taxon>Pseudomonadota</taxon>
        <taxon>Gammaproteobacteria</taxon>
        <taxon>Thiotrichales</taxon>
        <taxon>Thiotrichaceae</taxon>
        <taxon>Thiomargarita</taxon>
    </lineage>
</organism>
<name>A0A4E0QNI6_9GAMM</name>
<accession>A0A4E0QNI6</accession>
<comment type="caution">
    <text evidence="1">The sequence shown here is derived from an EMBL/GenBank/DDBJ whole genome shotgun (WGS) entry which is preliminary data.</text>
</comment>